<gene>
    <name evidence="2" type="ORF">EV668_1045</name>
</gene>
<dbReference type="Proteomes" id="UP000295122">
    <property type="component" value="Unassembled WGS sequence"/>
</dbReference>
<dbReference type="Pfam" id="PF00551">
    <property type="entry name" value="Formyl_trans_N"/>
    <property type="match status" value="1"/>
</dbReference>
<accession>A0A4R7C5V3</accession>
<sequence length="270" mass="28523">MRIALLTLEALANRRAVRRFVAAHADDIALVGLSDPYRPQAGGAFGQTWRRLRRSGPRILPYLVLNFALPGLVDALRRAPPGDVDRTPLARSCAERGIPTAKVEDVNGPAFRDALAASGAELLVSFHFDQILTAETIAAAPFGGINVHPGLLPLHRGPVPTIHALLDEPIRLGVSIHRLAPRIDAGGLLAQTEMADAPGLTALAAAARLHEAALPLLDRVLPEIAAGSASETPLPVLPYRAFPTRAEMAALARKGRRAAGLSDVGEALRG</sequence>
<keyword evidence="2" id="KW-0808">Transferase</keyword>
<dbReference type="OrthoDB" id="5355061at2"/>
<dbReference type="EMBL" id="SNZR01000011">
    <property type="protein sequence ID" value="TDR93778.1"/>
    <property type="molecule type" value="Genomic_DNA"/>
</dbReference>
<proteinExistence type="predicted"/>
<keyword evidence="3" id="KW-1185">Reference proteome</keyword>
<dbReference type="GO" id="GO:0004479">
    <property type="term" value="F:methionyl-tRNA formyltransferase activity"/>
    <property type="evidence" value="ECO:0007669"/>
    <property type="project" value="TreeGrafter"/>
</dbReference>
<dbReference type="AlphaFoldDB" id="A0A4R7C5V3"/>
<dbReference type="Gene3D" id="3.40.50.12230">
    <property type="match status" value="1"/>
</dbReference>
<name>A0A4R7C5V3_9HYPH</name>
<organism evidence="2 3">
    <name type="scientific">Enterovirga rhinocerotis</name>
    <dbReference type="NCBI Taxonomy" id="1339210"/>
    <lineage>
        <taxon>Bacteria</taxon>
        <taxon>Pseudomonadati</taxon>
        <taxon>Pseudomonadota</taxon>
        <taxon>Alphaproteobacteria</taxon>
        <taxon>Hyphomicrobiales</taxon>
        <taxon>Methylobacteriaceae</taxon>
        <taxon>Enterovirga</taxon>
    </lineage>
</organism>
<protein>
    <submittedName>
        <fullName evidence="2">Formyl transferase-like protein</fullName>
    </submittedName>
</protein>
<evidence type="ECO:0000313" key="2">
    <source>
        <dbReference type="EMBL" id="TDR93778.1"/>
    </source>
</evidence>
<evidence type="ECO:0000259" key="1">
    <source>
        <dbReference type="Pfam" id="PF00551"/>
    </source>
</evidence>
<dbReference type="RefSeq" id="WP_133768747.1">
    <property type="nucleotide sequence ID" value="NZ_SNZR01000011.1"/>
</dbReference>
<dbReference type="PANTHER" id="PTHR11138:SF5">
    <property type="entry name" value="METHIONYL-TRNA FORMYLTRANSFERASE, MITOCHONDRIAL"/>
    <property type="match status" value="1"/>
</dbReference>
<dbReference type="PANTHER" id="PTHR11138">
    <property type="entry name" value="METHIONYL-TRNA FORMYLTRANSFERASE"/>
    <property type="match status" value="1"/>
</dbReference>
<feature type="domain" description="Formyl transferase N-terminal" evidence="1">
    <location>
        <begin position="108"/>
        <end position="217"/>
    </location>
</feature>
<dbReference type="SUPFAM" id="SSF53328">
    <property type="entry name" value="Formyltransferase"/>
    <property type="match status" value="1"/>
</dbReference>
<dbReference type="InterPro" id="IPR002376">
    <property type="entry name" value="Formyl_transf_N"/>
</dbReference>
<comment type="caution">
    <text evidence="2">The sequence shown here is derived from an EMBL/GenBank/DDBJ whole genome shotgun (WGS) entry which is preliminary data.</text>
</comment>
<reference evidence="2 3" key="1">
    <citation type="submission" date="2019-03" db="EMBL/GenBank/DDBJ databases">
        <title>Genomic Encyclopedia of Type Strains, Phase IV (KMG-IV): sequencing the most valuable type-strain genomes for metagenomic binning, comparative biology and taxonomic classification.</title>
        <authorList>
            <person name="Goeker M."/>
        </authorList>
    </citation>
    <scope>NUCLEOTIDE SEQUENCE [LARGE SCALE GENOMIC DNA]</scope>
    <source>
        <strain evidence="2 3">DSM 25903</strain>
    </source>
</reference>
<evidence type="ECO:0000313" key="3">
    <source>
        <dbReference type="Proteomes" id="UP000295122"/>
    </source>
</evidence>
<dbReference type="InterPro" id="IPR036477">
    <property type="entry name" value="Formyl_transf_N_sf"/>
</dbReference>